<organism evidence="1 2">
    <name type="scientific">Caenorhabditis angaria</name>
    <dbReference type="NCBI Taxonomy" id="860376"/>
    <lineage>
        <taxon>Eukaryota</taxon>
        <taxon>Metazoa</taxon>
        <taxon>Ecdysozoa</taxon>
        <taxon>Nematoda</taxon>
        <taxon>Chromadorea</taxon>
        <taxon>Rhabditida</taxon>
        <taxon>Rhabditina</taxon>
        <taxon>Rhabditomorpha</taxon>
        <taxon>Rhabditoidea</taxon>
        <taxon>Rhabditidae</taxon>
        <taxon>Peloderinae</taxon>
        <taxon>Caenorhabditis</taxon>
    </lineage>
</organism>
<dbReference type="OrthoDB" id="5789665at2759"/>
<gene>
    <name evidence="1" type="ORF">CAMP_LOCUS3089</name>
</gene>
<dbReference type="InterPro" id="IPR055899">
    <property type="entry name" value="DUF7476"/>
</dbReference>
<dbReference type="EMBL" id="CANHGI010000001">
    <property type="protein sequence ID" value="CAI5440452.1"/>
    <property type="molecule type" value="Genomic_DNA"/>
</dbReference>
<sequence>MSSYLIYKYGVLVKRREKSWLVAIIDEKTDENQQNVRHDLFEFPGCLGDIIKIGIDLDNGEVKKVVKYDDEWVRDVEIRGDLAIIYIFLNFCRENMENVVTSETGKEFYIFGGDDDSDFHRVAIAKNVVEKTLSERNLMQKAGEKMIYRVGVVYQPQTYRKKQCFWKHEEDTEILPIFECFARDSVVPFVNPMMIYGVLDGIVIRSCGEMMNLFWNRNIGCAILQKDFSKEFFKLGDVCHVLYKRCLPDTSFNFPCTHDIFGALLNRDFATSNLLHIHKNMTRGEIYIETRAECRVFAVTNQFFFELPILGRVFDGISSIWCDYLESGQVYSLRIAFEIGENGWRPVVKDILVPNLITLKCRVVLLNEEICYAIIDPDSPNNNKFHEIIDFIAISPRVLFRSDVRPEILKDLVELQIRPPNLNQQQQICEAVNISGILKNSKMMCNDLGNVMGKIWIRSTAKFHDIPSNGRSPITLKCRNLQQILVDPLMLTERFLDCEMVAVNAECVLNPWNRPCFLVRHCAQNLQKLTKIVPKTVQNLIDPKDAFNLVHQEMFPNLRTIFENRPENGVDLNRSDESTVVADGEFRVALEIERNNMNFDAMSLDSRTNRTYYSEIKTHHTQSIYVPDTILDERDLEKRIAEIEDLSEESTSSSSNWPQRRSLFGNTAFQQTHRRFPKRRVKIGMREPISRNLGDEEFVYDVIYRNLNHREMFSPNDYLQILELWTKRIAGRLDLIKRSLAGLMAIEIRDHEKDWLEQRTPFKFLVRFYATHSQIDMKYRSVFIPVGGQFAELPRCCKLGKMLVGLHFSSFFDPLIRIGGYGKEMGPVSLGRDQMPKFDYEEVGNGKGLKWIRLKVKLTRPAAQIIPSQIFEIWTCQTVCGLVIVETKDLILDELEPEKMDDYEMEGIIEPLPGAPYTIRSLLNNLENCYSQPNDHIIFWRLVTTFRGSNSKPTLIKANLIPPPPPPPSNEPPMKFEYTYGEVLMEHLRTVEKLTQERVDRLRANGDPRVRIFDGPELTPQMKARKIHVDIRKARMMGALARLKTDLKMCHEAGIFETVTEERIQKLSDKYEEMTDDFHTHAVYKRRFAIRYGTQFLLDLLMEDGIVKKMQFELGAQIKDLLLVMIDCVDLNNTYIVKTDDVQRMLVYFDDQNLISSDD</sequence>
<keyword evidence="2" id="KW-1185">Reference proteome</keyword>
<evidence type="ECO:0000313" key="1">
    <source>
        <dbReference type="EMBL" id="CAI5440452.1"/>
    </source>
</evidence>
<dbReference type="AlphaFoldDB" id="A0A9P1MUS3"/>
<proteinExistence type="predicted"/>
<evidence type="ECO:0000313" key="2">
    <source>
        <dbReference type="Proteomes" id="UP001152747"/>
    </source>
</evidence>
<comment type="caution">
    <text evidence="1">The sequence shown here is derived from an EMBL/GenBank/DDBJ whole genome shotgun (WGS) entry which is preliminary data.</text>
</comment>
<dbReference type="Pfam" id="PF24288">
    <property type="entry name" value="DUF7476"/>
    <property type="match status" value="1"/>
</dbReference>
<name>A0A9P1MUS3_9PELO</name>
<accession>A0A9P1MUS3</accession>
<reference evidence="1" key="1">
    <citation type="submission" date="2022-11" db="EMBL/GenBank/DDBJ databases">
        <authorList>
            <person name="Kikuchi T."/>
        </authorList>
    </citation>
    <scope>NUCLEOTIDE SEQUENCE</scope>
    <source>
        <strain evidence="1">PS1010</strain>
    </source>
</reference>
<dbReference type="Proteomes" id="UP001152747">
    <property type="component" value="Unassembled WGS sequence"/>
</dbReference>
<protein>
    <submittedName>
        <fullName evidence="1">Uncharacterized protein</fullName>
    </submittedName>
</protein>